<sequence>MNLFHENLSFLRFFKVQQDNTPVPSATIFTPYRMTVRSIIVCTRLRSKTLATQSLLRIYNENSFANVLNEQLNVSTLHFRFITKKA</sequence>
<dbReference type="AlphaFoldDB" id="A0A8H3KU07"/>
<accession>A0A8H3KU07</accession>
<protein>
    <submittedName>
        <fullName evidence="1">Uncharacterized protein</fullName>
    </submittedName>
</protein>
<reference evidence="1" key="1">
    <citation type="submission" date="2019-10" db="EMBL/GenBank/DDBJ databases">
        <title>Conservation and host-specific expression of non-tandemly repeated heterogenous ribosome RNA gene in arbuscular mycorrhizal fungi.</title>
        <authorList>
            <person name="Maeda T."/>
            <person name="Kobayashi Y."/>
            <person name="Nakagawa T."/>
            <person name="Ezawa T."/>
            <person name="Yamaguchi K."/>
            <person name="Bino T."/>
            <person name="Nishimoto Y."/>
            <person name="Shigenobu S."/>
            <person name="Kawaguchi M."/>
        </authorList>
    </citation>
    <scope>NUCLEOTIDE SEQUENCE</scope>
    <source>
        <strain evidence="1">HR1</strain>
    </source>
</reference>
<gene>
    <name evidence="1" type="ORF">RCL2_000095000</name>
</gene>
<dbReference type="Proteomes" id="UP000615446">
    <property type="component" value="Unassembled WGS sequence"/>
</dbReference>
<proteinExistence type="predicted"/>
<name>A0A8H3KU07_9GLOM</name>
<evidence type="ECO:0000313" key="2">
    <source>
        <dbReference type="Proteomes" id="UP000615446"/>
    </source>
</evidence>
<organism evidence="1 2">
    <name type="scientific">Rhizophagus clarus</name>
    <dbReference type="NCBI Taxonomy" id="94130"/>
    <lineage>
        <taxon>Eukaryota</taxon>
        <taxon>Fungi</taxon>
        <taxon>Fungi incertae sedis</taxon>
        <taxon>Mucoromycota</taxon>
        <taxon>Glomeromycotina</taxon>
        <taxon>Glomeromycetes</taxon>
        <taxon>Glomerales</taxon>
        <taxon>Glomeraceae</taxon>
        <taxon>Rhizophagus</taxon>
    </lineage>
</organism>
<dbReference type="EMBL" id="BLAL01000006">
    <property type="protein sequence ID" value="GES73412.1"/>
    <property type="molecule type" value="Genomic_DNA"/>
</dbReference>
<comment type="caution">
    <text evidence="1">The sequence shown here is derived from an EMBL/GenBank/DDBJ whole genome shotgun (WGS) entry which is preliminary data.</text>
</comment>
<evidence type="ECO:0000313" key="1">
    <source>
        <dbReference type="EMBL" id="GES73412.1"/>
    </source>
</evidence>